<protein>
    <submittedName>
        <fullName evidence="3">CinA domain protein</fullName>
    </submittedName>
</protein>
<evidence type="ECO:0000256" key="1">
    <source>
        <dbReference type="SAM" id="Phobius"/>
    </source>
</evidence>
<dbReference type="Proteomes" id="UP000000844">
    <property type="component" value="Chromosome"/>
</dbReference>
<evidence type="ECO:0000313" key="3">
    <source>
        <dbReference type="EMBL" id="ADD43909.1"/>
    </source>
</evidence>
<evidence type="ECO:0000313" key="4">
    <source>
        <dbReference type="Proteomes" id="UP000000844"/>
    </source>
</evidence>
<name>D3Q2H6_STANL</name>
<dbReference type="eggNOG" id="COG1546">
    <property type="taxonomic scope" value="Bacteria"/>
</dbReference>
<organism evidence="3 4">
    <name type="scientific">Stackebrandtia nassauensis (strain DSM 44728 / CIP 108903 / NRRL B-16338 / NBRC 102104 / LLR-40K-21)</name>
    <dbReference type="NCBI Taxonomy" id="446470"/>
    <lineage>
        <taxon>Bacteria</taxon>
        <taxon>Bacillati</taxon>
        <taxon>Actinomycetota</taxon>
        <taxon>Actinomycetes</taxon>
        <taxon>Glycomycetales</taxon>
        <taxon>Glycomycetaceae</taxon>
        <taxon>Stackebrandtia</taxon>
    </lineage>
</organism>
<dbReference type="InterPro" id="IPR008136">
    <property type="entry name" value="CinA_C"/>
</dbReference>
<dbReference type="OrthoDB" id="1253990at2"/>
<feature type="transmembrane region" description="Helical" evidence="1">
    <location>
        <begin position="30"/>
        <end position="52"/>
    </location>
</feature>
<keyword evidence="1" id="KW-1133">Transmembrane helix</keyword>
<dbReference type="Pfam" id="PF02464">
    <property type="entry name" value="CinA"/>
    <property type="match status" value="1"/>
</dbReference>
<dbReference type="Gene3D" id="3.90.950.20">
    <property type="entry name" value="CinA-like"/>
    <property type="match status" value="1"/>
</dbReference>
<keyword evidence="1" id="KW-0812">Transmembrane</keyword>
<sequence length="168" mass="16831">MTTVTAADIVAALKRRGQHLACAESLTGGLFAAAVTAAPGASAVFTAGIVAYTPRMKTELLGVPAEVIDSAGVVSREVAAALALGARDRTGADWGVGTTGAAGPEAHGGQPPGTVWIAVADPSGEVTARKLALSGGRAEVCRATVEAAKGLLMERLDPRGREFVTPAE</sequence>
<dbReference type="EMBL" id="CP001778">
    <property type="protein sequence ID" value="ADD43909.1"/>
    <property type="molecule type" value="Genomic_DNA"/>
</dbReference>
<keyword evidence="4" id="KW-1185">Reference proteome</keyword>
<proteinExistence type="predicted"/>
<dbReference type="AlphaFoldDB" id="D3Q2H6"/>
<dbReference type="RefSeq" id="WP_013019480.1">
    <property type="nucleotide sequence ID" value="NC_013947.1"/>
</dbReference>
<dbReference type="HOGENOM" id="CLU_030805_1_0_11"/>
<evidence type="ECO:0000259" key="2">
    <source>
        <dbReference type="Pfam" id="PF02464"/>
    </source>
</evidence>
<dbReference type="NCBIfam" id="TIGR00199">
    <property type="entry name" value="PncC_domain"/>
    <property type="match status" value="1"/>
</dbReference>
<dbReference type="SUPFAM" id="SSF142433">
    <property type="entry name" value="CinA-like"/>
    <property type="match status" value="1"/>
</dbReference>
<dbReference type="STRING" id="446470.Snas_4260"/>
<gene>
    <name evidence="3" type="ordered locus">Snas_4260</name>
</gene>
<feature type="domain" description="CinA C-terminal" evidence="2">
    <location>
        <begin position="6"/>
        <end position="155"/>
    </location>
</feature>
<reference evidence="3 4" key="1">
    <citation type="journal article" date="2009" name="Stand. Genomic Sci.">
        <title>Complete genome sequence of Stackebrandtia nassauensis type strain (LLR-40K-21).</title>
        <authorList>
            <person name="Munk C."/>
            <person name="Lapidus A."/>
            <person name="Copeland A."/>
            <person name="Jando M."/>
            <person name="Mayilraj S."/>
            <person name="Glavina Del Rio T."/>
            <person name="Nolan M."/>
            <person name="Chen F."/>
            <person name="Lucas S."/>
            <person name="Tice H."/>
            <person name="Cheng J.F."/>
            <person name="Han C."/>
            <person name="Detter J.C."/>
            <person name="Bruce D."/>
            <person name="Goodwin L."/>
            <person name="Chain P."/>
            <person name="Pitluck S."/>
            <person name="Goker M."/>
            <person name="Ovchinikova G."/>
            <person name="Pati A."/>
            <person name="Ivanova N."/>
            <person name="Mavromatis K."/>
            <person name="Chen A."/>
            <person name="Palaniappan K."/>
            <person name="Land M."/>
            <person name="Hauser L."/>
            <person name="Chang Y.J."/>
            <person name="Jeffries C.D."/>
            <person name="Bristow J."/>
            <person name="Eisen J.A."/>
            <person name="Markowitz V."/>
            <person name="Hugenholtz P."/>
            <person name="Kyrpides N.C."/>
            <person name="Klenk H.P."/>
        </authorList>
    </citation>
    <scope>NUCLEOTIDE SEQUENCE [LARGE SCALE GENOMIC DNA]</scope>
    <source>
        <strain evidence="4">DSM 44728 / CIP 108903 / NRRL B-16338 / NBRC 102104 / LLR-40K-21</strain>
    </source>
</reference>
<dbReference type="InterPro" id="IPR036653">
    <property type="entry name" value="CinA-like_C"/>
</dbReference>
<accession>D3Q2H6</accession>
<keyword evidence="1" id="KW-0472">Membrane</keyword>
<dbReference type="KEGG" id="sna:Snas_4260"/>